<keyword evidence="2 5" id="KW-0378">Hydrolase</keyword>
<dbReference type="SUPFAM" id="SSF53649">
    <property type="entry name" value="Alkaline phosphatase-like"/>
    <property type="match status" value="1"/>
</dbReference>
<evidence type="ECO:0000313" key="6">
    <source>
        <dbReference type="Proteomes" id="UP000315471"/>
    </source>
</evidence>
<dbReference type="InterPro" id="IPR000917">
    <property type="entry name" value="Sulfatase_N"/>
</dbReference>
<dbReference type="EC" id="3.1.6.1" evidence="5"/>
<dbReference type="GO" id="GO:0004065">
    <property type="term" value="F:arylsulfatase activity"/>
    <property type="evidence" value="ECO:0007669"/>
    <property type="project" value="UniProtKB-EC"/>
</dbReference>
<dbReference type="Gene3D" id="3.30.1120.10">
    <property type="match status" value="1"/>
</dbReference>
<gene>
    <name evidence="5" type="primary">atsA_43</name>
    <name evidence="5" type="ORF">Q31b_40980</name>
</gene>
<feature type="domain" description="Sulfatase N-terminal" evidence="4">
    <location>
        <begin position="31"/>
        <end position="375"/>
    </location>
</feature>
<dbReference type="RefSeq" id="WP_231617702.1">
    <property type="nucleotide sequence ID" value="NZ_SJPY01000006.1"/>
</dbReference>
<evidence type="ECO:0000256" key="2">
    <source>
        <dbReference type="ARBA" id="ARBA00022801"/>
    </source>
</evidence>
<dbReference type="InterPro" id="IPR050738">
    <property type="entry name" value="Sulfatase"/>
</dbReference>
<keyword evidence="6" id="KW-1185">Reference proteome</keyword>
<protein>
    <submittedName>
        <fullName evidence="5">Arylsulfatase</fullName>
        <ecNumber evidence="5">3.1.6.1</ecNumber>
    </submittedName>
</protein>
<evidence type="ECO:0000259" key="4">
    <source>
        <dbReference type="Pfam" id="PF00884"/>
    </source>
</evidence>
<dbReference type="PANTHER" id="PTHR42693">
    <property type="entry name" value="ARYLSULFATASE FAMILY MEMBER"/>
    <property type="match status" value="1"/>
</dbReference>
<evidence type="ECO:0000256" key="1">
    <source>
        <dbReference type="ARBA" id="ARBA00008779"/>
    </source>
</evidence>
<dbReference type="EMBL" id="SJPY01000006">
    <property type="protein sequence ID" value="TWU39017.1"/>
    <property type="molecule type" value="Genomic_DNA"/>
</dbReference>
<dbReference type="Proteomes" id="UP000315471">
    <property type="component" value="Unassembled WGS sequence"/>
</dbReference>
<feature type="chain" id="PRO_5022725658" evidence="3">
    <location>
        <begin position="24"/>
        <end position="501"/>
    </location>
</feature>
<keyword evidence="3" id="KW-0732">Signal</keyword>
<evidence type="ECO:0000256" key="3">
    <source>
        <dbReference type="SAM" id="SignalP"/>
    </source>
</evidence>
<evidence type="ECO:0000313" key="5">
    <source>
        <dbReference type="EMBL" id="TWU39017.1"/>
    </source>
</evidence>
<dbReference type="Pfam" id="PF00884">
    <property type="entry name" value="Sulfatase"/>
    <property type="match status" value="1"/>
</dbReference>
<dbReference type="AlphaFoldDB" id="A0A5C6DSV6"/>
<name>A0A5C6DSV6_9BACT</name>
<accession>A0A5C6DSV6</accession>
<comment type="caution">
    <text evidence="5">The sequence shown here is derived from an EMBL/GenBank/DDBJ whole genome shotgun (WGS) entry which is preliminary data.</text>
</comment>
<comment type="similarity">
    <text evidence="1">Belongs to the sulfatase family.</text>
</comment>
<proteinExistence type="inferred from homology"/>
<organism evidence="5 6">
    <name type="scientific">Novipirellula aureliae</name>
    <dbReference type="NCBI Taxonomy" id="2527966"/>
    <lineage>
        <taxon>Bacteria</taxon>
        <taxon>Pseudomonadati</taxon>
        <taxon>Planctomycetota</taxon>
        <taxon>Planctomycetia</taxon>
        <taxon>Pirellulales</taxon>
        <taxon>Pirellulaceae</taxon>
        <taxon>Novipirellula</taxon>
    </lineage>
</organism>
<dbReference type="PANTHER" id="PTHR42693:SF53">
    <property type="entry name" value="ENDO-4-O-SULFATASE"/>
    <property type="match status" value="1"/>
</dbReference>
<sequence precursor="true">MNNCVLIMAVVATMAVGGTEAVAQPNRISPPNILVFLADDLGYGDLGCYGNPIIKTPHMDQLASEGVRLTDCHAGGTVCSPSRSALLTGRNPYRSGFFYIQGRDTHLRDNELTIAEILQSKGYETSFWGKWHLSALEKNSRDEPGPGDQGFDYWMGTTLNAFDGPKDAGKFYRNGEPVGKVDGWYCDVIVDQASDWLKNKRDKDKPFFMYLCSHEPHTPISPPREYSDLYDTPNTERLEKQTQYGDVERPKRDISQYKKEYYGTVNQLDDALGRLMQTLDSLGLKENTLVILTSDNGPETPVTLEESLGQWEDPIRDKCFGTPGDLKGMKRYPYEGGHRVPGIARWPGVIPAGLISDSLFNGTDFLPTFCKLAGAPVPSDRPIDGIDAFNAFLNKKVDRNVPSIWFYPHHGDTYFRMPQIAMRNKNYTLIGWLPRKDEGLGLKTWFVSSDPDRFELYDMIDDPQQEHDLAAEKPEIVAAMKKDMIALWREMRAEGMALKSE</sequence>
<dbReference type="InterPro" id="IPR017850">
    <property type="entry name" value="Alkaline_phosphatase_core_sf"/>
</dbReference>
<reference evidence="5 6" key="1">
    <citation type="submission" date="2019-02" db="EMBL/GenBank/DDBJ databases">
        <title>Deep-cultivation of Planctomycetes and their phenomic and genomic characterization uncovers novel biology.</title>
        <authorList>
            <person name="Wiegand S."/>
            <person name="Jogler M."/>
            <person name="Boedeker C."/>
            <person name="Pinto D."/>
            <person name="Vollmers J."/>
            <person name="Rivas-Marin E."/>
            <person name="Kohn T."/>
            <person name="Peeters S.H."/>
            <person name="Heuer A."/>
            <person name="Rast P."/>
            <person name="Oberbeckmann S."/>
            <person name="Bunk B."/>
            <person name="Jeske O."/>
            <person name="Meyerdierks A."/>
            <person name="Storesund J.E."/>
            <person name="Kallscheuer N."/>
            <person name="Luecker S."/>
            <person name="Lage O.M."/>
            <person name="Pohl T."/>
            <person name="Merkel B.J."/>
            <person name="Hornburger P."/>
            <person name="Mueller R.-W."/>
            <person name="Bruemmer F."/>
            <person name="Labrenz M."/>
            <person name="Spormann A.M."/>
            <person name="Op Den Camp H."/>
            <person name="Overmann J."/>
            <person name="Amann R."/>
            <person name="Jetten M.S.M."/>
            <person name="Mascher T."/>
            <person name="Medema M.H."/>
            <person name="Devos D.P."/>
            <person name="Kaster A.-K."/>
            <person name="Ovreas L."/>
            <person name="Rohde M."/>
            <person name="Galperin M.Y."/>
            <person name="Jogler C."/>
        </authorList>
    </citation>
    <scope>NUCLEOTIDE SEQUENCE [LARGE SCALE GENOMIC DNA]</scope>
    <source>
        <strain evidence="5 6">Q31b</strain>
    </source>
</reference>
<feature type="signal peptide" evidence="3">
    <location>
        <begin position="1"/>
        <end position="23"/>
    </location>
</feature>
<dbReference type="Gene3D" id="3.40.720.10">
    <property type="entry name" value="Alkaline Phosphatase, subunit A"/>
    <property type="match status" value="1"/>
</dbReference>